<reference evidence="1 2" key="2">
    <citation type="submission" date="2018-11" db="EMBL/GenBank/DDBJ databases">
        <authorList>
            <consortium name="Pathogen Informatics"/>
        </authorList>
    </citation>
    <scope>NUCLEOTIDE SEQUENCE [LARGE SCALE GENOMIC DNA]</scope>
</reference>
<dbReference type="WBParaSite" id="ASIM_0000873401-mRNA-1">
    <property type="protein sequence ID" value="ASIM_0000873401-mRNA-1"/>
    <property type="gene ID" value="ASIM_0000873401"/>
</dbReference>
<keyword evidence="2" id="KW-1185">Reference proteome</keyword>
<organism evidence="3">
    <name type="scientific">Anisakis simplex</name>
    <name type="common">Herring worm</name>
    <dbReference type="NCBI Taxonomy" id="6269"/>
    <lineage>
        <taxon>Eukaryota</taxon>
        <taxon>Metazoa</taxon>
        <taxon>Ecdysozoa</taxon>
        <taxon>Nematoda</taxon>
        <taxon>Chromadorea</taxon>
        <taxon>Rhabditida</taxon>
        <taxon>Spirurina</taxon>
        <taxon>Ascaridomorpha</taxon>
        <taxon>Ascaridoidea</taxon>
        <taxon>Anisakidae</taxon>
        <taxon>Anisakis</taxon>
        <taxon>Anisakis simplex complex</taxon>
    </lineage>
</organism>
<reference evidence="3" key="1">
    <citation type="submission" date="2017-02" db="UniProtKB">
        <authorList>
            <consortium name="WormBaseParasite"/>
        </authorList>
    </citation>
    <scope>IDENTIFICATION</scope>
</reference>
<accession>A0A0M3JM52</accession>
<evidence type="ECO:0000313" key="3">
    <source>
        <dbReference type="WBParaSite" id="ASIM_0000873401-mRNA-1"/>
    </source>
</evidence>
<sequence>MCGCRIMRSDVIPCELSHKTASTALEFTRPRVTVLHN</sequence>
<dbReference type="Proteomes" id="UP000267096">
    <property type="component" value="Unassembled WGS sequence"/>
</dbReference>
<dbReference type="EMBL" id="UYRR01023147">
    <property type="protein sequence ID" value="VDK32252.1"/>
    <property type="molecule type" value="Genomic_DNA"/>
</dbReference>
<gene>
    <name evidence="1" type="ORF">ASIM_LOCUS8480</name>
</gene>
<evidence type="ECO:0000313" key="1">
    <source>
        <dbReference type="EMBL" id="VDK32252.1"/>
    </source>
</evidence>
<proteinExistence type="predicted"/>
<dbReference type="AlphaFoldDB" id="A0A0M3JM52"/>
<name>A0A0M3JM52_ANISI</name>
<protein>
    <submittedName>
        <fullName evidence="3">ZnF_CDGSH domain-containing protein</fullName>
    </submittedName>
</protein>
<evidence type="ECO:0000313" key="2">
    <source>
        <dbReference type="Proteomes" id="UP000267096"/>
    </source>
</evidence>